<evidence type="ECO:0000256" key="1">
    <source>
        <dbReference type="SAM" id="SignalP"/>
    </source>
</evidence>
<organism evidence="2 3">
    <name type="scientific">Cupriavidus nantongensis</name>
    <dbReference type="NCBI Taxonomy" id="1796606"/>
    <lineage>
        <taxon>Bacteria</taxon>
        <taxon>Pseudomonadati</taxon>
        <taxon>Pseudomonadota</taxon>
        <taxon>Betaproteobacteria</taxon>
        <taxon>Burkholderiales</taxon>
        <taxon>Burkholderiaceae</taxon>
        <taxon>Cupriavidus</taxon>
    </lineage>
</organism>
<dbReference type="EMBL" id="CP014844">
    <property type="protein sequence ID" value="AMR79557.1"/>
    <property type="molecule type" value="Genomic_DNA"/>
</dbReference>
<name>A0A142JN95_9BURK</name>
<feature type="chain" id="PRO_5007498504" description="Lipoprotein" evidence="1">
    <location>
        <begin position="19"/>
        <end position="78"/>
    </location>
</feature>
<dbReference type="Proteomes" id="UP000075238">
    <property type="component" value="Chromosome 1"/>
</dbReference>
<dbReference type="PROSITE" id="PS51257">
    <property type="entry name" value="PROKAR_LIPOPROTEIN"/>
    <property type="match status" value="1"/>
</dbReference>
<evidence type="ECO:0008006" key="4">
    <source>
        <dbReference type="Google" id="ProtNLM"/>
    </source>
</evidence>
<evidence type="ECO:0000313" key="3">
    <source>
        <dbReference type="Proteomes" id="UP000075238"/>
    </source>
</evidence>
<keyword evidence="3" id="KW-1185">Reference proteome</keyword>
<dbReference type="KEGG" id="cnan:A2G96_18410"/>
<proteinExistence type="predicted"/>
<dbReference type="STRING" id="1796606.A2G96_18410"/>
<feature type="signal peptide" evidence="1">
    <location>
        <begin position="1"/>
        <end position="18"/>
    </location>
</feature>
<protein>
    <recommendedName>
        <fullName evidence="4">Lipoprotein</fullName>
    </recommendedName>
</protein>
<dbReference type="OrthoDB" id="8662382at2"/>
<keyword evidence="1" id="KW-0732">Signal</keyword>
<evidence type="ECO:0000313" key="2">
    <source>
        <dbReference type="EMBL" id="AMR79557.1"/>
    </source>
</evidence>
<dbReference type="RefSeq" id="WP_062801517.1">
    <property type="nucleotide sequence ID" value="NZ_CP014844.1"/>
</dbReference>
<gene>
    <name evidence="2" type="ORF">A2G96_18410</name>
</gene>
<accession>A0A142JN95</accession>
<sequence length="78" mass="8680">MNRIRVVALVSLCGVLLAACGEKPQTIGPSHRKADAQAYQGAPDDPFVAKGWTAGDRTSWNNQIRQRNQLQNEYNRVQ</sequence>
<reference evidence="2 3" key="1">
    <citation type="submission" date="2016-03" db="EMBL/GenBank/DDBJ databases">
        <title>Complete genome sequence of a novel chlorpyrifos degrading bacterium, Cupriavidus nantongensis sp. X1.</title>
        <authorList>
            <person name="Fang L."/>
        </authorList>
    </citation>
    <scope>NUCLEOTIDE SEQUENCE [LARGE SCALE GENOMIC DNA]</scope>
    <source>
        <strain evidence="2 3">X1</strain>
    </source>
</reference>
<dbReference type="AlphaFoldDB" id="A0A142JN95"/>